<gene>
    <name evidence="2" type="ORF">CDV36_010810</name>
</gene>
<organism evidence="2 3">
    <name type="scientific">Fusarium kuroshium</name>
    <dbReference type="NCBI Taxonomy" id="2010991"/>
    <lineage>
        <taxon>Eukaryota</taxon>
        <taxon>Fungi</taxon>
        <taxon>Dikarya</taxon>
        <taxon>Ascomycota</taxon>
        <taxon>Pezizomycotina</taxon>
        <taxon>Sordariomycetes</taxon>
        <taxon>Hypocreomycetidae</taxon>
        <taxon>Hypocreales</taxon>
        <taxon>Nectriaceae</taxon>
        <taxon>Fusarium</taxon>
        <taxon>Fusarium solani species complex</taxon>
    </lineage>
</organism>
<protein>
    <recommendedName>
        <fullName evidence="4">Cyanovirin-N domain-containing protein</fullName>
    </recommendedName>
</protein>
<reference evidence="2 3" key="1">
    <citation type="submission" date="2017-06" db="EMBL/GenBank/DDBJ databases">
        <title>Comparative genomic analysis of Ambrosia Fusariam Clade fungi.</title>
        <authorList>
            <person name="Stajich J.E."/>
            <person name="Carrillo J."/>
            <person name="Kijimoto T."/>
            <person name="Eskalen A."/>
            <person name="O'Donnell K."/>
            <person name="Kasson M."/>
        </authorList>
    </citation>
    <scope>NUCLEOTIDE SEQUENCE [LARGE SCALE GENOMIC DNA]</scope>
    <source>
        <strain evidence="2">UCR3666</strain>
    </source>
</reference>
<feature type="signal peptide" evidence="1">
    <location>
        <begin position="1"/>
        <end position="19"/>
    </location>
</feature>
<sequence>MRFISVATALFALTNVSSAWTQDRNGVWTANNNWYWIKGDYVHEACTRMNSEETHVGPCGYFTNNQGNIFRGHCAIVLGHNHKEIHCR</sequence>
<dbReference type="Proteomes" id="UP000277212">
    <property type="component" value="Unassembled WGS sequence"/>
</dbReference>
<comment type="caution">
    <text evidence="2">The sequence shown here is derived from an EMBL/GenBank/DDBJ whole genome shotgun (WGS) entry which is preliminary data.</text>
</comment>
<feature type="chain" id="PRO_5017926422" description="Cyanovirin-N domain-containing protein" evidence="1">
    <location>
        <begin position="20"/>
        <end position="88"/>
    </location>
</feature>
<evidence type="ECO:0000256" key="1">
    <source>
        <dbReference type="SAM" id="SignalP"/>
    </source>
</evidence>
<evidence type="ECO:0000313" key="2">
    <source>
        <dbReference type="EMBL" id="RMJ09574.1"/>
    </source>
</evidence>
<evidence type="ECO:0008006" key="4">
    <source>
        <dbReference type="Google" id="ProtNLM"/>
    </source>
</evidence>
<name>A0A3M2RWC8_9HYPO</name>
<accession>A0A3M2RWC8</accession>
<proteinExistence type="predicted"/>
<keyword evidence="3" id="KW-1185">Reference proteome</keyword>
<evidence type="ECO:0000313" key="3">
    <source>
        <dbReference type="Proteomes" id="UP000277212"/>
    </source>
</evidence>
<keyword evidence="1" id="KW-0732">Signal</keyword>
<dbReference type="AlphaFoldDB" id="A0A3M2RWC8"/>
<dbReference type="EMBL" id="NKUJ01000237">
    <property type="protein sequence ID" value="RMJ09574.1"/>
    <property type="molecule type" value="Genomic_DNA"/>
</dbReference>
<dbReference type="OrthoDB" id="4410170at2759"/>